<keyword evidence="2" id="KW-1185">Reference proteome</keyword>
<gene>
    <name evidence="1" type="ORF">CALMAC_LOCUS5951</name>
</gene>
<dbReference type="Proteomes" id="UP000410492">
    <property type="component" value="Unassembled WGS sequence"/>
</dbReference>
<name>A0A653C3G8_CALMS</name>
<dbReference type="AlphaFoldDB" id="A0A653C3G8"/>
<evidence type="ECO:0000313" key="2">
    <source>
        <dbReference type="Proteomes" id="UP000410492"/>
    </source>
</evidence>
<proteinExistence type="predicted"/>
<dbReference type="OrthoDB" id="10647212at2759"/>
<sequence>MAADLLKGLRKDISLKDVYVELSSVRKNRKGNVIMELKCGKAETLLMVINTQATRKVTVRVSWVARDSETEKRILHIDVVRGRDAQELFNATAAELHSDLLMVAEPNRAMVSGQEWITNIRRDSAVRITEKYKDCSVIHVSATMQSYELISPNAAKVGRTVAALIFPANDPQFIVSLKSNIQGIFLSQVVEEANASTFVDRTFSLTELTNRTPPSKIDIDAKIKPKVPAYFEDWRYVKMMDETLWLKKDVISHEYFYEPKIKSIKPLHTKYLGV</sequence>
<reference evidence="1 2" key="1">
    <citation type="submission" date="2019-01" db="EMBL/GenBank/DDBJ databases">
        <authorList>
            <person name="Sayadi A."/>
        </authorList>
    </citation>
    <scope>NUCLEOTIDE SEQUENCE [LARGE SCALE GENOMIC DNA]</scope>
</reference>
<organism evidence="1 2">
    <name type="scientific">Callosobruchus maculatus</name>
    <name type="common">Southern cowpea weevil</name>
    <name type="synonym">Pulse bruchid</name>
    <dbReference type="NCBI Taxonomy" id="64391"/>
    <lineage>
        <taxon>Eukaryota</taxon>
        <taxon>Metazoa</taxon>
        <taxon>Ecdysozoa</taxon>
        <taxon>Arthropoda</taxon>
        <taxon>Hexapoda</taxon>
        <taxon>Insecta</taxon>
        <taxon>Pterygota</taxon>
        <taxon>Neoptera</taxon>
        <taxon>Endopterygota</taxon>
        <taxon>Coleoptera</taxon>
        <taxon>Polyphaga</taxon>
        <taxon>Cucujiformia</taxon>
        <taxon>Chrysomeloidea</taxon>
        <taxon>Chrysomelidae</taxon>
        <taxon>Bruchinae</taxon>
        <taxon>Bruchini</taxon>
        <taxon>Callosobruchus</taxon>
    </lineage>
</organism>
<protein>
    <submittedName>
        <fullName evidence="1">Uncharacterized protein</fullName>
    </submittedName>
</protein>
<dbReference type="EMBL" id="CAACVG010006905">
    <property type="protein sequence ID" value="VEN42487.1"/>
    <property type="molecule type" value="Genomic_DNA"/>
</dbReference>
<accession>A0A653C3G8</accession>
<evidence type="ECO:0000313" key="1">
    <source>
        <dbReference type="EMBL" id="VEN42487.1"/>
    </source>
</evidence>